<reference evidence="2" key="1">
    <citation type="submission" date="2020-02" db="EMBL/GenBank/DDBJ databases">
        <authorList>
            <person name="Scholz U."/>
            <person name="Mascher M."/>
            <person name="Fiebig A."/>
        </authorList>
    </citation>
    <scope>NUCLEOTIDE SEQUENCE</scope>
</reference>
<dbReference type="EMBL" id="LR746265">
    <property type="protein sequence ID" value="CAA7390978.1"/>
    <property type="molecule type" value="Genomic_DNA"/>
</dbReference>
<dbReference type="PANTHER" id="PTHR26312:SF153">
    <property type="entry name" value="EXPRESSED PROTEIN"/>
    <property type="match status" value="1"/>
</dbReference>
<dbReference type="OrthoDB" id="1924189at2759"/>
<gene>
    <name evidence="2" type="ORF">SI8410_02002370</name>
</gene>
<evidence type="ECO:0000313" key="2">
    <source>
        <dbReference type="EMBL" id="CAA7390978.1"/>
    </source>
</evidence>
<protein>
    <submittedName>
        <fullName evidence="2">Uncharacterized protein</fullName>
    </submittedName>
</protein>
<dbReference type="Proteomes" id="UP000663760">
    <property type="component" value="Chromosome 2"/>
</dbReference>
<keyword evidence="3" id="KW-1185">Reference proteome</keyword>
<organism evidence="2 3">
    <name type="scientific">Spirodela intermedia</name>
    <name type="common">Intermediate duckweed</name>
    <dbReference type="NCBI Taxonomy" id="51605"/>
    <lineage>
        <taxon>Eukaryota</taxon>
        <taxon>Viridiplantae</taxon>
        <taxon>Streptophyta</taxon>
        <taxon>Embryophyta</taxon>
        <taxon>Tracheophyta</taxon>
        <taxon>Spermatophyta</taxon>
        <taxon>Magnoliopsida</taxon>
        <taxon>Liliopsida</taxon>
        <taxon>Araceae</taxon>
        <taxon>Lemnoideae</taxon>
        <taxon>Spirodela</taxon>
    </lineage>
</organism>
<dbReference type="PANTHER" id="PTHR26312">
    <property type="entry name" value="TETRATRICOPEPTIDE REPEAT PROTEIN 5"/>
    <property type="match status" value="1"/>
</dbReference>
<feature type="region of interest" description="Disordered" evidence="1">
    <location>
        <begin position="1"/>
        <end position="29"/>
    </location>
</feature>
<dbReference type="Gene3D" id="1.25.40.10">
    <property type="entry name" value="Tetratricopeptide repeat domain"/>
    <property type="match status" value="1"/>
</dbReference>
<feature type="compositionally biased region" description="Low complexity" evidence="1">
    <location>
        <begin position="1"/>
        <end position="19"/>
    </location>
</feature>
<accession>A0A7I8K1Y8</accession>
<name>A0A7I8K1Y8_SPIIN</name>
<dbReference type="InterPro" id="IPR011990">
    <property type="entry name" value="TPR-like_helical_dom_sf"/>
</dbReference>
<evidence type="ECO:0000256" key="1">
    <source>
        <dbReference type="SAM" id="MobiDB-lite"/>
    </source>
</evidence>
<evidence type="ECO:0000313" key="3">
    <source>
        <dbReference type="Proteomes" id="UP000663760"/>
    </source>
</evidence>
<dbReference type="AlphaFoldDB" id="A0A7I8K1Y8"/>
<proteinExistence type="predicted"/>
<dbReference type="SUPFAM" id="SSF48452">
    <property type="entry name" value="TPR-like"/>
    <property type="match status" value="1"/>
</dbReference>
<sequence>MRSEVSPLSSSPAPLPKFSPEVRKSAASFGGCPKKSVCFSVKAASDHRSRAPFRTVGCPEPPWLVLPPSPPENPFSGKAWPSDLQIRGVGGTEIPLSMRMVQMKKRLAGAAPVWTNLVQVVEGDAPAGVVEVPLGKAISALVFMIGELQRSVMAGAVDEAVLDRVSRERRDSFVWLFWRVFFSSPDLVVSLLVLLARYVSFSAQKASHVAATAAITDAIADEKSEIVAACAALNEELSAEHHFQGRAAESGPEPNRIREYLNWFDIGVKEGNLDPVQHEDEESCIDRRRRVYERTIAEGEVNSMILSNYAQFLYRIANDHDRAEQYFQWAVMAEPRDAEPMSRYATFLWEERGDISGAEEMFLEAIETEPWNHHYSSTYAWFLWKTGALDTCYPLSLPPFPEA</sequence>